<feature type="domain" description="Methyl-accepting transducer" evidence="6">
    <location>
        <begin position="277"/>
        <end position="506"/>
    </location>
</feature>
<keyword evidence="2" id="KW-0488">Methylation</keyword>
<dbReference type="EMBL" id="QGBI01000039">
    <property type="protein sequence ID" value="MBX3893356.1"/>
    <property type="molecule type" value="Genomic_DNA"/>
</dbReference>
<keyword evidence="5" id="KW-1133">Transmembrane helix</keyword>
<dbReference type="Gene3D" id="1.10.287.950">
    <property type="entry name" value="Methyl-accepting chemotaxis protein"/>
    <property type="match status" value="1"/>
</dbReference>
<name>A0AAW4QEV1_RALPI</name>
<feature type="transmembrane region" description="Helical" evidence="5">
    <location>
        <begin position="20"/>
        <end position="38"/>
    </location>
</feature>
<dbReference type="CDD" id="cd19411">
    <property type="entry name" value="MCP2201-like_sensor"/>
    <property type="match status" value="1"/>
</dbReference>
<keyword evidence="5" id="KW-0812">Transmembrane</keyword>
<feature type="transmembrane region" description="Helical" evidence="5">
    <location>
        <begin position="195"/>
        <end position="214"/>
    </location>
</feature>
<sequence length="522" mass="55558">MRLILEFRNLSIGKRLGLGFSLILVALAVNTSIGIYRLQTVANATRAMMDIPLAKERMVSDWQRYLYGGIRRTIAIAKSSDPSLAQFFADDAASSTSQSMELAKKIEALPNTEAEKSLLRKVKSVREAYVEGRDSVSAAKLSGDRDAADRLLEQRFLPSAKAYEKAVQAVLDYQRQSIDTAAQDIEAIAVESRRMLILLAMLVVVLGVVFAWLLTASITEPIGKAVRVARRIAQGDLTDFESLEDGGYTRDEAGILLEALGVMKEGLVRIVRKVRSDTDGIASACTQIAAGNTDLSVRTAHQASSLEETAASMEQIASAVAQNADSARQANALVSNASNVAVQGGEVVSRVVHSMRSIRASATRITDIISVIDGIAFQTNILALNAAVEAARAGEQGRGFAVVAGEVRSLAQRSAESAKEIKALIEASIGHVETGNTLVGVAGTTMDEVVSAIKRVVELMGEITAASDEQSSGIQQVNTAVAQMDEVTQQNAALVEQAAAAGESLQQRARNLAVAVSAFRLD</sequence>
<comment type="subcellular location">
    <subcellularLocation>
        <location evidence="1">Membrane</location>
    </subcellularLocation>
</comment>
<dbReference type="GO" id="GO:0007165">
    <property type="term" value="P:signal transduction"/>
    <property type="evidence" value="ECO:0007669"/>
    <property type="project" value="UniProtKB-KW"/>
</dbReference>
<dbReference type="PROSITE" id="PS50111">
    <property type="entry name" value="CHEMOTAXIS_TRANSDUC_2"/>
    <property type="match status" value="1"/>
</dbReference>
<evidence type="ECO:0000256" key="2">
    <source>
        <dbReference type="ARBA" id="ARBA00022481"/>
    </source>
</evidence>
<dbReference type="GO" id="GO:0004888">
    <property type="term" value="F:transmembrane signaling receptor activity"/>
    <property type="evidence" value="ECO:0007669"/>
    <property type="project" value="InterPro"/>
</dbReference>
<dbReference type="RefSeq" id="WP_112189059.1">
    <property type="nucleotide sequence ID" value="NZ_QGAQ01000038.1"/>
</dbReference>
<dbReference type="InterPro" id="IPR024478">
    <property type="entry name" value="HlyB_4HB_MCP"/>
</dbReference>
<dbReference type="SMART" id="SM00283">
    <property type="entry name" value="MA"/>
    <property type="match status" value="1"/>
</dbReference>
<dbReference type="Pfam" id="PF00015">
    <property type="entry name" value="MCPsignal"/>
    <property type="match status" value="1"/>
</dbReference>
<keyword evidence="5" id="KW-0472">Membrane</keyword>
<accession>A0AAW4QEV1</accession>
<evidence type="ECO:0000259" key="7">
    <source>
        <dbReference type="PROSITE" id="PS50885"/>
    </source>
</evidence>
<dbReference type="PRINTS" id="PR00260">
    <property type="entry name" value="CHEMTRNSDUCR"/>
</dbReference>
<evidence type="ECO:0000256" key="3">
    <source>
        <dbReference type="ARBA" id="ARBA00029447"/>
    </source>
</evidence>
<protein>
    <submittedName>
        <fullName evidence="8">MCP four helix bundle domain-containing protein</fullName>
    </submittedName>
</protein>
<dbReference type="Proteomes" id="UP001199322">
    <property type="component" value="Unassembled WGS sequence"/>
</dbReference>
<comment type="similarity">
    <text evidence="3">Belongs to the methyl-accepting chemotaxis (MCP) protein family.</text>
</comment>
<dbReference type="InterPro" id="IPR003660">
    <property type="entry name" value="HAMP_dom"/>
</dbReference>
<evidence type="ECO:0000256" key="5">
    <source>
        <dbReference type="SAM" id="Phobius"/>
    </source>
</evidence>
<dbReference type="InterPro" id="IPR047347">
    <property type="entry name" value="YvaQ-like_sensor"/>
</dbReference>
<evidence type="ECO:0000256" key="1">
    <source>
        <dbReference type="ARBA" id="ARBA00004370"/>
    </source>
</evidence>
<evidence type="ECO:0000259" key="6">
    <source>
        <dbReference type="PROSITE" id="PS50111"/>
    </source>
</evidence>
<reference evidence="8" key="1">
    <citation type="submission" date="2018-06" db="EMBL/GenBank/DDBJ databases">
        <authorList>
            <person name="O'Rourke A."/>
        </authorList>
    </citation>
    <scope>NUCLEOTIDE SEQUENCE</scope>
    <source>
        <strain evidence="8">132550021-3</strain>
    </source>
</reference>
<dbReference type="PANTHER" id="PTHR43531">
    <property type="entry name" value="PROTEIN ICFG"/>
    <property type="match status" value="1"/>
</dbReference>
<dbReference type="AlphaFoldDB" id="A0AAW4QEV1"/>
<evidence type="ECO:0000256" key="4">
    <source>
        <dbReference type="PROSITE-ProRule" id="PRU00284"/>
    </source>
</evidence>
<dbReference type="GO" id="GO:0005886">
    <property type="term" value="C:plasma membrane"/>
    <property type="evidence" value="ECO:0007669"/>
    <property type="project" value="TreeGrafter"/>
</dbReference>
<dbReference type="PROSITE" id="PS50885">
    <property type="entry name" value="HAMP"/>
    <property type="match status" value="1"/>
</dbReference>
<proteinExistence type="inferred from homology"/>
<dbReference type="CDD" id="cd06225">
    <property type="entry name" value="HAMP"/>
    <property type="match status" value="1"/>
</dbReference>
<dbReference type="InterPro" id="IPR004089">
    <property type="entry name" value="MCPsignal_dom"/>
</dbReference>
<organism evidence="8 9">
    <name type="scientific">Ralstonia pickettii</name>
    <name type="common">Burkholderia pickettii</name>
    <dbReference type="NCBI Taxonomy" id="329"/>
    <lineage>
        <taxon>Bacteria</taxon>
        <taxon>Pseudomonadati</taxon>
        <taxon>Pseudomonadota</taxon>
        <taxon>Betaproteobacteria</taxon>
        <taxon>Burkholderiales</taxon>
        <taxon>Burkholderiaceae</taxon>
        <taxon>Ralstonia</taxon>
    </lineage>
</organism>
<dbReference type="InterPro" id="IPR004090">
    <property type="entry name" value="Chemotax_Me-accpt_rcpt"/>
</dbReference>
<dbReference type="PANTHER" id="PTHR43531:SF14">
    <property type="entry name" value="METHYL-ACCEPTING CHEMOTAXIS PROTEIN I-RELATED"/>
    <property type="match status" value="1"/>
</dbReference>
<evidence type="ECO:0000313" key="9">
    <source>
        <dbReference type="Proteomes" id="UP001199322"/>
    </source>
</evidence>
<comment type="caution">
    <text evidence="8">The sequence shown here is derived from an EMBL/GenBank/DDBJ whole genome shotgun (WGS) entry which is preliminary data.</text>
</comment>
<feature type="domain" description="HAMP" evidence="7">
    <location>
        <begin position="216"/>
        <end position="272"/>
    </location>
</feature>
<dbReference type="FunFam" id="1.10.287.950:FF:000001">
    <property type="entry name" value="Methyl-accepting chemotaxis sensory transducer"/>
    <property type="match status" value="1"/>
</dbReference>
<dbReference type="Pfam" id="PF12729">
    <property type="entry name" value="4HB_MCP_1"/>
    <property type="match status" value="1"/>
</dbReference>
<dbReference type="CDD" id="cd11386">
    <property type="entry name" value="MCP_signal"/>
    <property type="match status" value="1"/>
</dbReference>
<dbReference type="InterPro" id="IPR051310">
    <property type="entry name" value="MCP_chemotaxis"/>
</dbReference>
<evidence type="ECO:0000313" key="8">
    <source>
        <dbReference type="EMBL" id="MBX3893356.1"/>
    </source>
</evidence>
<gene>
    <name evidence="8" type="ORF">DEE74_26150</name>
</gene>
<keyword evidence="4" id="KW-0807">Transducer</keyword>
<dbReference type="GO" id="GO:0006935">
    <property type="term" value="P:chemotaxis"/>
    <property type="evidence" value="ECO:0007669"/>
    <property type="project" value="InterPro"/>
</dbReference>
<dbReference type="SMART" id="SM00304">
    <property type="entry name" value="HAMP"/>
    <property type="match status" value="1"/>
</dbReference>
<dbReference type="SUPFAM" id="SSF58104">
    <property type="entry name" value="Methyl-accepting chemotaxis protein (MCP) signaling domain"/>
    <property type="match status" value="1"/>
</dbReference>
<dbReference type="Pfam" id="PF00672">
    <property type="entry name" value="HAMP"/>
    <property type="match status" value="1"/>
</dbReference>